<dbReference type="Pfam" id="PF07145">
    <property type="entry name" value="PAM2"/>
    <property type="match status" value="1"/>
</dbReference>
<dbReference type="EMBL" id="JWIN03000032">
    <property type="protein sequence ID" value="KAB1255550.1"/>
    <property type="molecule type" value="Genomic_DNA"/>
</dbReference>
<feature type="compositionally biased region" description="Low complexity" evidence="1">
    <location>
        <begin position="130"/>
        <end position="141"/>
    </location>
</feature>
<sequence length="184" mass="19590">MTFLFLVVPRLSPKTHRPRSPRQNSIGNTPSGPVLASPQAGIIPTEAVAMPVPAASPTPASPASNRAVTPSIEGINAEHKRGPEVTSQGVQTSSPGCKQEKDDKEEKKDAAEQVRKSTLNPNAKEFNPRSFSQPKPSTTPTSPRPQAQPSPSMVGHQQPTPVYTQPVCFAPNMMYPVPVSPGVQ</sequence>
<dbReference type="InterPro" id="IPR045117">
    <property type="entry name" value="ATXN2-like"/>
</dbReference>
<feature type="compositionally biased region" description="Polar residues" evidence="1">
    <location>
        <begin position="85"/>
        <end position="96"/>
    </location>
</feature>
<feature type="region of interest" description="Disordered" evidence="1">
    <location>
        <begin position="11"/>
        <end position="164"/>
    </location>
</feature>
<feature type="compositionally biased region" description="Basic and acidic residues" evidence="1">
    <location>
        <begin position="98"/>
        <end position="115"/>
    </location>
</feature>
<accession>A0A5N4C9N2</accession>
<dbReference type="Proteomes" id="UP000299084">
    <property type="component" value="Unassembled WGS sequence"/>
</dbReference>
<feature type="compositionally biased region" description="Polar residues" evidence="1">
    <location>
        <begin position="21"/>
        <end position="31"/>
    </location>
</feature>
<evidence type="ECO:0000256" key="1">
    <source>
        <dbReference type="SAM" id="MobiDB-lite"/>
    </source>
</evidence>
<evidence type="ECO:0000313" key="3">
    <source>
        <dbReference type="Proteomes" id="UP000299084"/>
    </source>
</evidence>
<evidence type="ECO:0000313" key="2">
    <source>
        <dbReference type="EMBL" id="KAB1255550.1"/>
    </source>
</evidence>
<feature type="non-terminal residue" evidence="2">
    <location>
        <position position="184"/>
    </location>
</feature>
<dbReference type="GO" id="GO:0034063">
    <property type="term" value="P:stress granule assembly"/>
    <property type="evidence" value="ECO:0007669"/>
    <property type="project" value="TreeGrafter"/>
</dbReference>
<organism evidence="2 3">
    <name type="scientific">Camelus dromedarius</name>
    <name type="common">Dromedary</name>
    <name type="synonym">Arabian camel</name>
    <dbReference type="NCBI Taxonomy" id="9838"/>
    <lineage>
        <taxon>Eukaryota</taxon>
        <taxon>Metazoa</taxon>
        <taxon>Chordata</taxon>
        <taxon>Craniata</taxon>
        <taxon>Vertebrata</taxon>
        <taxon>Euteleostomi</taxon>
        <taxon>Mammalia</taxon>
        <taxon>Eutheria</taxon>
        <taxon>Laurasiatheria</taxon>
        <taxon>Artiodactyla</taxon>
        <taxon>Tylopoda</taxon>
        <taxon>Camelidae</taxon>
        <taxon>Camelus</taxon>
    </lineage>
</organism>
<name>A0A5N4C9N2_CAMDR</name>
<dbReference type="PANTHER" id="PTHR12854">
    <property type="entry name" value="ATAXIN 2-RELATED"/>
    <property type="match status" value="1"/>
</dbReference>
<dbReference type="InterPro" id="IPR009818">
    <property type="entry name" value="PAM2_motif"/>
</dbReference>
<keyword evidence="3" id="KW-1185">Reference proteome</keyword>
<proteinExistence type="predicted"/>
<dbReference type="AlphaFoldDB" id="A0A5N4C9N2"/>
<comment type="caution">
    <text evidence="2">The sequence shown here is derived from an EMBL/GenBank/DDBJ whole genome shotgun (WGS) entry which is preliminary data.</text>
</comment>
<dbReference type="GO" id="GO:0003729">
    <property type="term" value="F:mRNA binding"/>
    <property type="evidence" value="ECO:0007669"/>
    <property type="project" value="TreeGrafter"/>
</dbReference>
<reference evidence="2 3" key="1">
    <citation type="journal article" date="2019" name="Mol. Ecol. Resour.">
        <title>Improving Illumina assemblies with Hi-C and long reads: an example with the North African dromedary.</title>
        <authorList>
            <person name="Elbers J.P."/>
            <person name="Rogers M.F."/>
            <person name="Perelman P.L."/>
            <person name="Proskuryakova A.A."/>
            <person name="Serdyukova N.A."/>
            <person name="Johnson W.E."/>
            <person name="Horin P."/>
            <person name="Corander J."/>
            <person name="Murphy D."/>
            <person name="Burger P.A."/>
        </authorList>
    </citation>
    <scope>NUCLEOTIDE SEQUENCE [LARGE SCALE GENOMIC DNA]</scope>
    <source>
        <strain evidence="2">Drom800</strain>
        <tissue evidence="2">Blood</tissue>
    </source>
</reference>
<dbReference type="PANTHER" id="PTHR12854:SF11">
    <property type="entry name" value="ATAXIN-2"/>
    <property type="match status" value="1"/>
</dbReference>
<dbReference type="GO" id="GO:0010494">
    <property type="term" value="C:cytoplasmic stress granule"/>
    <property type="evidence" value="ECO:0007669"/>
    <property type="project" value="TreeGrafter"/>
</dbReference>
<protein>
    <submittedName>
        <fullName evidence="2">Ataxin-2</fullName>
    </submittedName>
</protein>
<gene>
    <name evidence="2" type="primary">Ataxin-2</name>
    <name evidence="2" type="ORF">Cadr_000028004</name>
</gene>